<accession>A0A9D5KBB8</accession>
<protein>
    <recommendedName>
        <fullName evidence="2">Late embryogenesis abundant protein LEA-2 subgroup domain-containing protein</fullName>
    </recommendedName>
</protein>
<keyword evidence="1" id="KW-0732">Signal</keyword>
<evidence type="ECO:0000256" key="1">
    <source>
        <dbReference type="SAM" id="SignalP"/>
    </source>
</evidence>
<dbReference type="AlphaFoldDB" id="A0A9D5KBB8"/>
<evidence type="ECO:0000313" key="4">
    <source>
        <dbReference type="Proteomes" id="UP000630660"/>
    </source>
</evidence>
<dbReference type="EMBL" id="WJKJ01000244">
    <property type="protein sequence ID" value="MBD3365020.1"/>
    <property type="molecule type" value="Genomic_DNA"/>
</dbReference>
<dbReference type="InterPro" id="IPR004864">
    <property type="entry name" value="LEA_2"/>
</dbReference>
<dbReference type="Pfam" id="PF03168">
    <property type="entry name" value="LEA_2"/>
    <property type="match status" value="1"/>
</dbReference>
<comment type="caution">
    <text evidence="3">The sequence shown here is derived from an EMBL/GenBank/DDBJ whole genome shotgun (WGS) entry which is preliminary data.</text>
</comment>
<reference evidence="3" key="1">
    <citation type="submission" date="2019-11" db="EMBL/GenBank/DDBJ databases">
        <title>Microbial mats filling the niche in hypersaline microbial mats.</title>
        <authorList>
            <person name="Wong H.L."/>
            <person name="Macleod F.I."/>
            <person name="White R.A. III"/>
            <person name="Burns B.P."/>
        </authorList>
    </citation>
    <scope>NUCLEOTIDE SEQUENCE</scope>
    <source>
        <strain evidence="3">Bin_327</strain>
    </source>
</reference>
<dbReference type="Proteomes" id="UP000630660">
    <property type="component" value="Unassembled WGS sequence"/>
</dbReference>
<dbReference type="SUPFAM" id="SSF117070">
    <property type="entry name" value="LEA14-like"/>
    <property type="match status" value="1"/>
</dbReference>
<name>A0A9D5KBB8_UNCW3</name>
<evidence type="ECO:0000259" key="2">
    <source>
        <dbReference type="Pfam" id="PF03168"/>
    </source>
</evidence>
<proteinExistence type="predicted"/>
<feature type="chain" id="PRO_5039177153" description="Late embryogenesis abundant protein LEA-2 subgroup domain-containing protein" evidence="1">
    <location>
        <begin position="19"/>
        <end position="149"/>
    </location>
</feature>
<feature type="domain" description="Late embryogenesis abundant protein LEA-2 subgroup" evidence="2">
    <location>
        <begin position="53"/>
        <end position="142"/>
    </location>
</feature>
<evidence type="ECO:0000313" key="3">
    <source>
        <dbReference type="EMBL" id="MBD3365020.1"/>
    </source>
</evidence>
<sequence length="149" mass="16231">MKKAFVAVVVAAAMTALGMSVCGRVAVFNCNYDFAGIEPQWELTRVDLDMGIEVENPNEIDVIIDKMDVDLLINSEKVADGTPTFADTIPSGVTDTLTITMSLSYLDVATSIIDAIEDGSAVYKLDGRIFFNTRMGEHEYPITIIEGEI</sequence>
<gene>
    <name evidence="3" type="ORF">GF359_07375</name>
</gene>
<dbReference type="Gene3D" id="2.60.40.1820">
    <property type="match status" value="1"/>
</dbReference>
<feature type="signal peptide" evidence="1">
    <location>
        <begin position="1"/>
        <end position="18"/>
    </location>
</feature>
<organism evidence="3 4">
    <name type="scientific">candidate division WOR-3 bacterium</name>
    <dbReference type="NCBI Taxonomy" id="2052148"/>
    <lineage>
        <taxon>Bacteria</taxon>
        <taxon>Bacteria division WOR-3</taxon>
    </lineage>
</organism>